<dbReference type="EMBL" id="CABFWE030000004">
    <property type="protein sequence ID" value="CAD7026827.1"/>
    <property type="molecule type" value="Genomic_DNA"/>
</dbReference>
<feature type="transmembrane region" description="Helical" evidence="1">
    <location>
        <begin position="153"/>
        <end position="174"/>
    </location>
</feature>
<dbReference type="Proteomes" id="UP000601041">
    <property type="component" value="Unassembled WGS sequence"/>
</dbReference>
<comment type="caution">
    <text evidence="2">The sequence shown here is derived from an EMBL/GenBank/DDBJ whole genome shotgun (WGS) entry which is preliminary data.</text>
</comment>
<evidence type="ECO:0000313" key="3">
    <source>
        <dbReference type="Proteomes" id="UP000601041"/>
    </source>
</evidence>
<evidence type="ECO:0008006" key="4">
    <source>
        <dbReference type="Google" id="ProtNLM"/>
    </source>
</evidence>
<keyword evidence="1" id="KW-0812">Transmembrane</keyword>
<accession>A0ABN7JJB8</accession>
<proteinExistence type="predicted"/>
<feature type="transmembrane region" description="Helical" evidence="1">
    <location>
        <begin position="339"/>
        <end position="359"/>
    </location>
</feature>
<name>A0ABN7JJB8_9HYPH</name>
<organism evidence="2 3">
    <name type="scientific">Pseudorhizobium halotolerans</name>
    <dbReference type="NCBI Taxonomy" id="1233081"/>
    <lineage>
        <taxon>Bacteria</taxon>
        <taxon>Pseudomonadati</taxon>
        <taxon>Pseudomonadota</taxon>
        <taxon>Alphaproteobacteria</taxon>
        <taxon>Hyphomicrobiales</taxon>
        <taxon>Rhizobiaceae</taxon>
        <taxon>Rhizobium/Agrobacterium group</taxon>
        <taxon>Pseudorhizobium</taxon>
    </lineage>
</organism>
<feature type="transmembrane region" description="Helical" evidence="1">
    <location>
        <begin position="371"/>
        <end position="390"/>
    </location>
</feature>
<dbReference type="NCBIfam" id="TIGR04370">
    <property type="entry name" value="glyco_rpt_poly"/>
    <property type="match status" value="1"/>
</dbReference>
<feature type="transmembrane region" description="Helical" evidence="1">
    <location>
        <begin position="28"/>
        <end position="48"/>
    </location>
</feature>
<feature type="transmembrane region" description="Helical" evidence="1">
    <location>
        <begin position="186"/>
        <end position="202"/>
    </location>
</feature>
<evidence type="ECO:0000313" key="2">
    <source>
        <dbReference type="EMBL" id="CAD7026827.1"/>
    </source>
</evidence>
<keyword evidence="3" id="KW-1185">Reference proteome</keyword>
<dbReference type="RefSeq" id="WP_142586858.1">
    <property type="nucleotide sequence ID" value="NZ_CABFWE030000004.1"/>
</dbReference>
<feature type="transmembrane region" description="Helical" evidence="1">
    <location>
        <begin position="54"/>
        <end position="76"/>
    </location>
</feature>
<reference evidence="2 3" key="1">
    <citation type="submission" date="2020-11" db="EMBL/GenBank/DDBJ databases">
        <authorList>
            <person name="Lassalle F."/>
        </authorList>
    </citation>
    <scope>NUCLEOTIDE SEQUENCE [LARGE SCALE GENOMIC DNA]</scope>
    <source>
        <strain evidence="2 3">AB21</strain>
    </source>
</reference>
<sequence length="434" mass="48182">MNSLTAASLFVLLMIFFRGAHKFSPMRLWLFTWLIAFTANAMLGWDYIFNDEIMLLVVASVFMFVLGGFSFGIRASTRQSPDLNRASVLLISVSGRWANFLVLLSLVTCFPLLDHGLRSFSSLSLLDFVGSGDRLFSIMKQNQATLYESAFPVSFKLVTMLLVIASFFVPISFISPQRVPYRKRNLLLLVTVSLLFSAVSNVRSMLLVPLLVGWFSFMASCVVAGNTRLLTSPRVIALGLIAASSFIAWVVIAQSARLEDANFERVGRTLNHIRPWFAGYIPALSVWYESSFTDIDLTIGSSLLRGILGPLGLVSGEGFDERIGAYDIGNGQVSNAMTIFRVLILDFGLVGTVIACYLWGWSAEFTYYKALTRAGSWVVALAAQYCAVFFSLNYWFFAYGARVFGFLMALIFVTILVKWARKTAAGKVYPLNSP</sequence>
<feature type="transmembrane region" description="Helical" evidence="1">
    <location>
        <begin position="396"/>
        <end position="417"/>
    </location>
</feature>
<protein>
    <recommendedName>
        <fullName evidence="4">Oligosaccharide repeat unit polymerase</fullName>
    </recommendedName>
</protein>
<keyword evidence="1" id="KW-1133">Transmembrane helix</keyword>
<keyword evidence="1" id="KW-0472">Membrane</keyword>
<gene>
    <name evidence="2" type="ORF">RHAB21_01302</name>
</gene>
<feature type="transmembrane region" description="Helical" evidence="1">
    <location>
        <begin position="6"/>
        <end position="21"/>
    </location>
</feature>
<evidence type="ECO:0000256" key="1">
    <source>
        <dbReference type="SAM" id="Phobius"/>
    </source>
</evidence>
<feature type="transmembrane region" description="Helical" evidence="1">
    <location>
        <begin position="237"/>
        <end position="256"/>
    </location>
</feature>
<feature type="transmembrane region" description="Helical" evidence="1">
    <location>
        <begin position="88"/>
        <end position="113"/>
    </location>
</feature>